<comment type="caution">
    <text evidence="2">The sequence shown here is derived from an EMBL/GenBank/DDBJ whole genome shotgun (WGS) entry which is preliminary data.</text>
</comment>
<dbReference type="PANTHER" id="PTHR12110:SF53">
    <property type="entry name" value="BLR5974 PROTEIN"/>
    <property type="match status" value="1"/>
</dbReference>
<dbReference type="SUPFAM" id="SSF51658">
    <property type="entry name" value="Xylose isomerase-like"/>
    <property type="match status" value="1"/>
</dbReference>
<evidence type="ECO:0000313" key="3">
    <source>
        <dbReference type="Proteomes" id="UP000033632"/>
    </source>
</evidence>
<dbReference type="STRING" id="443610.VE25_05240"/>
<organism evidence="2 3">
    <name type="scientific">Devosia geojensis</name>
    <dbReference type="NCBI Taxonomy" id="443610"/>
    <lineage>
        <taxon>Bacteria</taxon>
        <taxon>Pseudomonadati</taxon>
        <taxon>Pseudomonadota</taxon>
        <taxon>Alphaproteobacteria</taxon>
        <taxon>Hyphomicrobiales</taxon>
        <taxon>Devosiaceae</taxon>
        <taxon>Devosia</taxon>
    </lineage>
</organism>
<accession>A0A0F5FW92</accession>
<dbReference type="Gene3D" id="3.20.20.150">
    <property type="entry name" value="Divalent-metal-dependent TIM barrel enzymes"/>
    <property type="match status" value="1"/>
</dbReference>
<proteinExistence type="predicted"/>
<dbReference type="Pfam" id="PF01261">
    <property type="entry name" value="AP_endonuc_2"/>
    <property type="match status" value="1"/>
</dbReference>
<keyword evidence="3" id="KW-1185">Reference proteome</keyword>
<sequence>MLNDLPTIGAALTVPDLETLAPWIIEGQRDVELQDFIAIEMLDGDWNPVVRRALDLLDGHEGRLGIHGPFWGFSIDCPDPEIRAVIQRRLDQGLDICAALGATHMVVHSPFSTWDYNNLDKDETARERQMVNIHLTLNAAVRRAESLGVVLAIENIEDKNPLDRVALARSFNSKAVAVSIDTGHAHYAHGTTGAPPVDYFVRAAGDLLAHVHIQDADGYADRHWPPGEGTINWKSVFRALRESPSNPRLVLELADNSRLREAGDWLIEQGLAR</sequence>
<dbReference type="AlphaFoldDB" id="A0A0F5FW92"/>
<name>A0A0F5FW92_9HYPH</name>
<gene>
    <name evidence="2" type="ORF">VE25_05240</name>
</gene>
<dbReference type="OrthoDB" id="7245925at2"/>
<feature type="domain" description="Xylose isomerase-like TIM barrel" evidence="1">
    <location>
        <begin position="51"/>
        <end position="267"/>
    </location>
</feature>
<evidence type="ECO:0000259" key="1">
    <source>
        <dbReference type="Pfam" id="PF01261"/>
    </source>
</evidence>
<evidence type="ECO:0000313" key="2">
    <source>
        <dbReference type="EMBL" id="KKB12845.1"/>
    </source>
</evidence>
<dbReference type="InterPro" id="IPR036237">
    <property type="entry name" value="Xyl_isomerase-like_sf"/>
</dbReference>
<dbReference type="GO" id="GO:0016853">
    <property type="term" value="F:isomerase activity"/>
    <property type="evidence" value="ECO:0007669"/>
    <property type="project" value="UniProtKB-KW"/>
</dbReference>
<dbReference type="RefSeq" id="WP_046107544.1">
    <property type="nucleotide sequence ID" value="NZ_JZEX01000057.1"/>
</dbReference>
<protein>
    <submittedName>
        <fullName evidence="2">Sugar phosphate isomerase</fullName>
    </submittedName>
</protein>
<dbReference type="InterPro" id="IPR013022">
    <property type="entry name" value="Xyl_isomerase-like_TIM-brl"/>
</dbReference>
<reference evidence="2 3" key="1">
    <citation type="submission" date="2015-03" db="EMBL/GenBank/DDBJ databases">
        <authorList>
            <person name="Hassan Y.I."/>
            <person name="Lepp D."/>
            <person name="Li X.-Z."/>
            <person name="Zhou T."/>
        </authorList>
    </citation>
    <scope>NUCLEOTIDE SEQUENCE [LARGE SCALE GENOMIC DNA]</scope>
    <source>
        <strain evidence="2 3">BD-c194</strain>
    </source>
</reference>
<dbReference type="PANTHER" id="PTHR12110">
    <property type="entry name" value="HYDROXYPYRUVATE ISOMERASE"/>
    <property type="match status" value="1"/>
</dbReference>
<dbReference type="InterPro" id="IPR050312">
    <property type="entry name" value="IolE/XylAMocC-like"/>
</dbReference>
<dbReference type="PATRIC" id="fig|443610.3.peg.3601"/>
<dbReference type="EMBL" id="JZEX01000057">
    <property type="protein sequence ID" value="KKB12845.1"/>
    <property type="molecule type" value="Genomic_DNA"/>
</dbReference>
<keyword evidence="2" id="KW-0413">Isomerase</keyword>
<dbReference type="Proteomes" id="UP000033632">
    <property type="component" value="Unassembled WGS sequence"/>
</dbReference>